<evidence type="ECO:0000313" key="2">
    <source>
        <dbReference type="Proteomes" id="UP000176404"/>
    </source>
</evidence>
<dbReference type="STRING" id="1802517.A2892_00320"/>
<name>A0A1F8B8V0_9BACT</name>
<accession>A0A1F8B8V0</accession>
<organism evidence="1 2">
    <name type="scientific">Candidatus Woesebacteria bacterium RIFCSPLOWO2_01_FULL_39_10b</name>
    <dbReference type="NCBI Taxonomy" id="1802517"/>
    <lineage>
        <taxon>Bacteria</taxon>
        <taxon>Candidatus Woeseibacteriota</taxon>
    </lineage>
</organism>
<dbReference type="AlphaFoldDB" id="A0A1F8B8V0"/>
<comment type="caution">
    <text evidence="1">The sequence shown here is derived from an EMBL/GenBank/DDBJ whole genome shotgun (WGS) entry which is preliminary data.</text>
</comment>
<gene>
    <name evidence="1" type="ORF">A2892_00320</name>
</gene>
<evidence type="ECO:0000313" key="1">
    <source>
        <dbReference type="EMBL" id="OGM60463.1"/>
    </source>
</evidence>
<sequence length="68" mass="7603">MAKFEIIGRLEKSDHLEGRSWIVAECFANLYPAIFTENNTPHVVVLTVLFDGLFSKAEIASAFAEEKS</sequence>
<dbReference type="EMBL" id="MGHD01000004">
    <property type="protein sequence ID" value="OGM60463.1"/>
    <property type="molecule type" value="Genomic_DNA"/>
</dbReference>
<proteinExistence type="predicted"/>
<reference evidence="1 2" key="1">
    <citation type="journal article" date="2016" name="Nat. Commun.">
        <title>Thousands of microbial genomes shed light on interconnected biogeochemical processes in an aquifer system.</title>
        <authorList>
            <person name="Anantharaman K."/>
            <person name="Brown C.T."/>
            <person name="Hug L.A."/>
            <person name="Sharon I."/>
            <person name="Castelle C.J."/>
            <person name="Probst A.J."/>
            <person name="Thomas B.C."/>
            <person name="Singh A."/>
            <person name="Wilkins M.J."/>
            <person name="Karaoz U."/>
            <person name="Brodie E.L."/>
            <person name="Williams K.H."/>
            <person name="Hubbard S.S."/>
            <person name="Banfield J.F."/>
        </authorList>
    </citation>
    <scope>NUCLEOTIDE SEQUENCE [LARGE SCALE GENOMIC DNA]</scope>
</reference>
<dbReference type="Proteomes" id="UP000176404">
    <property type="component" value="Unassembled WGS sequence"/>
</dbReference>
<protein>
    <submittedName>
        <fullName evidence="1">Uncharacterized protein</fullName>
    </submittedName>
</protein>